<gene>
    <name evidence="1" type="ORF">CONCODRAFT_80395</name>
</gene>
<dbReference type="AlphaFoldDB" id="A0A137NVT6"/>
<protein>
    <recommendedName>
        <fullName evidence="3">Tubby C-terminal domain-containing protein</fullName>
    </recommendedName>
</protein>
<dbReference type="EMBL" id="KQ964690">
    <property type="protein sequence ID" value="KXN66788.1"/>
    <property type="molecule type" value="Genomic_DNA"/>
</dbReference>
<evidence type="ECO:0000313" key="1">
    <source>
        <dbReference type="EMBL" id="KXN66788.1"/>
    </source>
</evidence>
<dbReference type="Proteomes" id="UP000070444">
    <property type="component" value="Unassembled WGS sequence"/>
</dbReference>
<evidence type="ECO:0008006" key="3">
    <source>
        <dbReference type="Google" id="ProtNLM"/>
    </source>
</evidence>
<reference evidence="1 2" key="1">
    <citation type="journal article" date="2015" name="Genome Biol. Evol.">
        <title>Phylogenomic analyses indicate that early fungi evolved digesting cell walls of algal ancestors of land plants.</title>
        <authorList>
            <person name="Chang Y."/>
            <person name="Wang S."/>
            <person name="Sekimoto S."/>
            <person name="Aerts A.L."/>
            <person name="Choi C."/>
            <person name="Clum A."/>
            <person name="LaButti K.M."/>
            <person name="Lindquist E.A."/>
            <person name="Yee Ngan C."/>
            <person name="Ohm R.A."/>
            <person name="Salamov A.A."/>
            <person name="Grigoriev I.V."/>
            <person name="Spatafora J.W."/>
            <person name="Berbee M.L."/>
        </authorList>
    </citation>
    <scope>NUCLEOTIDE SEQUENCE [LARGE SCALE GENOMIC DNA]</scope>
    <source>
        <strain evidence="1 2">NRRL 28638</strain>
    </source>
</reference>
<sequence>MTNSIPETKYTIGFDYFSLMKVYKIKGENGAKYTFDHGMLSSAKLKDPSGNTLIKFYISNPIIGYYDLEFKGFQTNLNSVRFENHLLTGYTIVGNYGNQPFNWEWKCESLGYKHTLVDKTNGGQTLAKINDTVFSLSKEGSVLVAAGVPDDFHKVIVATAAFIWKKKSDRS</sequence>
<proteinExistence type="predicted"/>
<organism evidence="1 2">
    <name type="scientific">Conidiobolus coronatus (strain ATCC 28846 / CBS 209.66 / NRRL 28638)</name>
    <name type="common">Delacroixia coronata</name>
    <dbReference type="NCBI Taxonomy" id="796925"/>
    <lineage>
        <taxon>Eukaryota</taxon>
        <taxon>Fungi</taxon>
        <taxon>Fungi incertae sedis</taxon>
        <taxon>Zoopagomycota</taxon>
        <taxon>Entomophthoromycotina</taxon>
        <taxon>Entomophthoromycetes</taxon>
        <taxon>Entomophthorales</taxon>
        <taxon>Ancylistaceae</taxon>
        <taxon>Conidiobolus</taxon>
    </lineage>
</organism>
<accession>A0A137NVT6</accession>
<evidence type="ECO:0000313" key="2">
    <source>
        <dbReference type="Proteomes" id="UP000070444"/>
    </source>
</evidence>
<name>A0A137NVT6_CONC2</name>
<keyword evidence="2" id="KW-1185">Reference proteome</keyword>